<comment type="caution">
    <text evidence="11">The sequence shown here is derived from an EMBL/GenBank/DDBJ whole genome shotgun (WGS) entry which is preliminary data.</text>
</comment>
<dbReference type="EMBL" id="VFQC01000001">
    <property type="protein sequence ID" value="TQN31592.1"/>
    <property type="molecule type" value="Genomic_DNA"/>
</dbReference>
<evidence type="ECO:0000256" key="6">
    <source>
        <dbReference type="ARBA" id="ARBA00022989"/>
    </source>
</evidence>
<dbReference type="Pfam" id="PF02653">
    <property type="entry name" value="BPD_transp_2"/>
    <property type="match status" value="1"/>
</dbReference>
<protein>
    <submittedName>
        <fullName evidence="11">Monosaccharide ABC transporter substrate-binding protein (CUT2 family) /monosaccharide ABC transporter membrane protein (CUT2 family)</fullName>
    </submittedName>
</protein>
<dbReference type="InterPro" id="IPR028082">
    <property type="entry name" value="Peripla_BP_I"/>
</dbReference>
<dbReference type="InterPro" id="IPR001851">
    <property type="entry name" value="ABC_transp_permease"/>
</dbReference>
<name>A0A543NIC9_9ACTN</name>
<dbReference type="SUPFAM" id="SSF53822">
    <property type="entry name" value="Periplasmic binding protein-like I"/>
    <property type="match status" value="1"/>
</dbReference>
<feature type="transmembrane region" description="Helical" evidence="9">
    <location>
        <begin position="91"/>
        <end position="109"/>
    </location>
</feature>
<dbReference type="RefSeq" id="WP_246062169.1">
    <property type="nucleotide sequence ID" value="NZ_VFQC01000001.1"/>
</dbReference>
<dbReference type="PANTHER" id="PTHR32196">
    <property type="entry name" value="ABC TRANSPORTER PERMEASE PROTEIN YPHD-RELATED-RELATED"/>
    <property type="match status" value="1"/>
</dbReference>
<gene>
    <name evidence="11" type="ORF">FHX37_1500</name>
</gene>
<feature type="transmembrane region" description="Helical" evidence="9">
    <location>
        <begin position="235"/>
        <end position="253"/>
    </location>
</feature>
<dbReference type="Pfam" id="PF13407">
    <property type="entry name" value="Peripla_BP_4"/>
    <property type="match status" value="1"/>
</dbReference>
<evidence type="ECO:0000256" key="2">
    <source>
        <dbReference type="ARBA" id="ARBA00022448"/>
    </source>
</evidence>
<sequence>MPEERKPVGRKSQPPGPGRTAAVREGRNWLRSLARDNGALVGLVALVALLSVLSPDFLTLDNLLNVGVQASVVAILAFGLTFVIVSGGIDLSVGSVAGLAGIVTGWAIASGGLPIWVAVLVGLGAGAAAGAVSGLLVTLGRVPPFIATLAMLSIARGLALVISDGKPITFDGWLAELGSGTLFGVVPYPVIVMLAIALMTAVVLRRTYSGRAMYAIGGNTEAARLSGIKVGRQQLAVFALSGLFAAVAGVLLASRLASAQPEAGDGYELDAIAAVVIGGASLSGGVGSATGTFVGALILGVLRNGLNLLNVSAFWQEVIIGVVIAVAVLSDTLRRNPNLRLPSLLRTPGVRRAAAVLVVALLMAGGAFGYQRYSEDSTGTTTIAVSVSTLNNPFFVDLRDAARAEAREHDIELIVTDAGNDSSQQVDSVNNAIAQNADAIIVNPVDSDAIVPAVEAANQAEIPFIAVDRSPSDGTVTTTIASDNVEGGREGAREIADLVGSGEIAVLEGQPGTSAARDRGKGFSEEIEQYSDIEVVASQPADFDRTEALNVTQNLVQANPGIEGIFAANDEMALGAAKALGDKAGDEVKIVGFDGTPDGLDAVENGTQNATVAQQPKELGRQAVQEAVTAAAEQDLGPGEPIAVPVTVVDKDNLAAFREGE</sequence>
<evidence type="ECO:0000256" key="9">
    <source>
        <dbReference type="SAM" id="Phobius"/>
    </source>
</evidence>
<evidence type="ECO:0000259" key="10">
    <source>
        <dbReference type="Pfam" id="PF13407"/>
    </source>
</evidence>
<proteinExistence type="predicted"/>
<keyword evidence="5 9" id="KW-0812">Transmembrane</keyword>
<dbReference type="CDD" id="cd06579">
    <property type="entry name" value="TM_PBP1_transp_AraH_like"/>
    <property type="match status" value="1"/>
</dbReference>
<evidence type="ECO:0000256" key="7">
    <source>
        <dbReference type="ARBA" id="ARBA00023136"/>
    </source>
</evidence>
<evidence type="ECO:0000256" key="1">
    <source>
        <dbReference type="ARBA" id="ARBA00004651"/>
    </source>
</evidence>
<reference evidence="11 12" key="1">
    <citation type="submission" date="2019-06" db="EMBL/GenBank/DDBJ databases">
        <title>Sequencing the genomes of 1000 actinobacteria strains.</title>
        <authorList>
            <person name="Klenk H.-P."/>
        </authorList>
    </citation>
    <scope>NUCLEOTIDE SEQUENCE [LARGE SCALE GENOMIC DNA]</scope>
    <source>
        <strain evidence="11 12">DSM 45015</strain>
    </source>
</reference>
<evidence type="ECO:0000256" key="8">
    <source>
        <dbReference type="SAM" id="MobiDB-lite"/>
    </source>
</evidence>
<feature type="compositionally biased region" description="Low complexity" evidence="8">
    <location>
        <begin position="624"/>
        <end position="634"/>
    </location>
</feature>
<evidence type="ECO:0000313" key="11">
    <source>
        <dbReference type="EMBL" id="TQN31592.1"/>
    </source>
</evidence>
<keyword evidence="2" id="KW-0813">Transport</keyword>
<feature type="transmembrane region" description="Helical" evidence="9">
    <location>
        <begin position="273"/>
        <end position="302"/>
    </location>
</feature>
<keyword evidence="12" id="KW-1185">Reference proteome</keyword>
<feature type="transmembrane region" description="Helical" evidence="9">
    <location>
        <begin position="314"/>
        <end position="333"/>
    </location>
</feature>
<feature type="transmembrane region" description="Helical" evidence="9">
    <location>
        <begin position="66"/>
        <end position="84"/>
    </location>
</feature>
<organism evidence="11 12">
    <name type="scientific">Haloactinospora alba</name>
    <dbReference type="NCBI Taxonomy" id="405555"/>
    <lineage>
        <taxon>Bacteria</taxon>
        <taxon>Bacillati</taxon>
        <taxon>Actinomycetota</taxon>
        <taxon>Actinomycetes</taxon>
        <taxon>Streptosporangiales</taxon>
        <taxon>Nocardiopsidaceae</taxon>
        <taxon>Haloactinospora</taxon>
    </lineage>
</organism>
<dbReference type="Proteomes" id="UP000317422">
    <property type="component" value="Unassembled WGS sequence"/>
</dbReference>
<keyword evidence="3" id="KW-1003">Cell membrane</keyword>
<keyword evidence="4" id="KW-0997">Cell inner membrane</keyword>
<evidence type="ECO:0000256" key="5">
    <source>
        <dbReference type="ARBA" id="ARBA00022692"/>
    </source>
</evidence>
<feature type="transmembrane region" description="Helical" evidence="9">
    <location>
        <begin position="115"/>
        <end position="137"/>
    </location>
</feature>
<dbReference type="Gene3D" id="3.40.50.2300">
    <property type="match status" value="2"/>
</dbReference>
<accession>A0A543NIC9</accession>
<feature type="transmembrane region" description="Helical" evidence="9">
    <location>
        <begin position="353"/>
        <end position="370"/>
    </location>
</feature>
<comment type="subcellular location">
    <subcellularLocation>
        <location evidence="1">Cell membrane</location>
        <topology evidence="1">Multi-pass membrane protein</topology>
    </subcellularLocation>
</comment>
<dbReference type="GO" id="GO:0022857">
    <property type="term" value="F:transmembrane transporter activity"/>
    <property type="evidence" value="ECO:0007669"/>
    <property type="project" value="InterPro"/>
</dbReference>
<dbReference type="AlphaFoldDB" id="A0A543NIC9"/>
<evidence type="ECO:0000256" key="3">
    <source>
        <dbReference type="ARBA" id="ARBA00022475"/>
    </source>
</evidence>
<evidence type="ECO:0000256" key="4">
    <source>
        <dbReference type="ARBA" id="ARBA00022519"/>
    </source>
</evidence>
<feature type="transmembrane region" description="Helical" evidence="9">
    <location>
        <begin position="144"/>
        <end position="162"/>
    </location>
</feature>
<dbReference type="PANTHER" id="PTHR32196:SF21">
    <property type="entry name" value="ABC TRANSPORTER PERMEASE PROTEIN YPHD-RELATED"/>
    <property type="match status" value="1"/>
</dbReference>
<feature type="transmembrane region" description="Helical" evidence="9">
    <location>
        <begin position="37"/>
        <end position="54"/>
    </location>
</feature>
<feature type="transmembrane region" description="Helical" evidence="9">
    <location>
        <begin position="182"/>
        <end position="204"/>
    </location>
</feature>
<dbReference type="InterPro" id="IPR025997">
    <property type="entry name" value="SBP_2_dom"/>
</dbReference>
<feature type="region of interest" description="Disordered" evidence="8">
    <location>
        <begin position="624"/>
        <end position="643"/>
    </location>
</feature>
<feature type="domain" description="Periplasmic binding protein" evidence="10">
    <location>
        <begin position="383"/>
        <end position="632"/>
    </location>
</feature>
<keyword evidence="6 9" id="KW-1133">Transmembrane helix</keyword>
<evidence type="ECO:0000313" key="12">
    <source>
        <dbReference type="Proteomes" id="UP000317422"/>
    </source>
</evidence>
<feature type="region of interest" description="Disordered" evidence="8">
    <location>
        <begin position="1"/>
        <end position="21"/>
    </location>
</feature>
<dbReference type="GO" id="GO:0005886">
    <property type="term" value="C:plasma membrane"/>
    <property type="evidence" value="ECO:0007669"/>
    <property type="project" value="UniProtKB-SubCell"/>
</dbReference>
<keyword evidence="7 9" id="KW-0472">Membrane</keyword>